<evidence type="ECO:0000256" key="7">
    <source>
        <dbReference type="ARBA" id="ARBA00022803"/>
    </source>
</evidence>
<dbReference type="PANTHER" id="PTHR44835:SF1">
    <property type="entry name" value="PROTEIN O-GLCNAC TRANSFERASE"/>
    <property type="match status" value="1"/>
</dbReference>
<proteinExistence type="inferred from homology"/>
<gene>
    <name evidence="11" type="ORF">RSPPHO_00741</name>
</gene>
<dbReference type="Gene3D" id="3.40.50.11380">
    <property type="match status" value="1"/>
</dbReference>
<evidence type="ECO:0000256" key="5">
    <source>
        <dbReference type="ARBA" id="ARBA00022679"/>
    </source>
</evidence>
<evidence type="ECO:0000256" key="1">
    <source>
        <dbReference type="ARBA" id="ARBA00004922"/>
    </source>
</evidence>
<dbReference type="STRING" id="1150469.RSPPHO_00741"/>
<keyword evidence="6" id="KW-0677">Repeat</keyword>
<dbReference type="PATRIC" id="fig|1150469.3.peg.854"/>
<keyword evidence="4" id="KW-0328">Glycosyltransferase</keyword>
<evidence type="ECO:0000256" key="3">
    <source>
        <dbReference type="ARBA" id="ARBA00011970"/>
    </source>
</evidence>
<dbReference type="Gene3D" id="3.40.50.2000">
    <property type="entry name" value="Glycogen Phosphorylase B"/>
    <property type="match status" value="1"/>
</dbReference>
<dbReference type="Pfam" id="PF13432">
    <property type="entry name" value="TPR_16"/>
    <property type="match status" value="1"/>
</dbReference>
<evidence type="ECO:0000256" key="2">
    <source>
        <dbReference type="ARBA" id="ARBA00005386"/>
    </source>
</evidence>
<dbReference type="SUPFAM" id="SSF48452">
    <property type="entry name" value="TPR-like"/>
    <property type="match status" value="1"/>
</dbReference>
<dbReference type="AlphaFoldDB" id="H6SQQ2"/>
<dbReference type="Gene3D" id="1.25.40.10">
    <property type="entry name" value="Tetratricopeptide repeat domain"/>
    <property type="match status" value="2"/>
</dbReference>
<dbReference type="SMART" id="SM00028">
    <property type="entry name" value="TPR"/>
    <property type="match status" value="3"/>
</dbReference>
<reference evidence="11 12" key="1">
    <citation type="submission" date="2012-02" db="EMBL/GenBank/DDBJ databases">
        <title>Shotgun genome sequence of Phaeospirillum photometricum DSM 122.</title>
        <authorList>
            <person name="Duquesne K."/>
            <person name="Sturgis J."/>
        </authorList>
    </citation>
    <scope>NUCLEOTIDE SEQUENCE [LARGE SCALE GENOMIC DNA]</scope>
    <source>
        <strain evidence="12">DSM122</strain>
    </source>
</reference>
<name>H6SQQ2_PARPM</name>
<feature type="domain" description="O-GlcNAc transferase C-terminal" evidence="10">
    <location>
        <begin position="484"/>
        <end position="661"/>
    </location>
</feature>
<comment type="pathway">
    <text evidence="1">Protein modification; protein glycosylation.</text>
</comment>
<sequence>MDHHVGLGQGVDGKKGQQAGIAWTSADQPHPAGLERRQDGGQARQRETVFHSGIRTRPDGWFPGSAWRKSASWKSGGKYAMIRPSFGLASEIPMADLETTLANGFSFLDAGQVAQAEQCFRAVLTQAPQTPRALTGLGLVALRAGQGEPAQALLEQALRLDPRDARAREALLEAVARTVRPEDPVGLMRLGRALAEAGDAHGAREAYVAALVRDPLTTEARFLVNRQLPRVYQSAEDMARWRARFATAVQGLDAALHPQSPQEAEPLLRALLLRSNFELAYQGQDDRPLQEVWGRLVTRVTAAAFPDLAQRPAARPLAGRADPRLRIGYASSCFSSHTIALLFNSWIRRLDRSAFKVHVYVLGGKRDSATEILLNAADVGRDLRAAPLGDDARTLRADELDILIYPDLGMDARSFLLASLPLAPVQGVSWGHPVTTGLPSIDWFLSSEAMEPAGAEAFYSERLVRLPRLSIAYTPTPVDNEKSRAALGLPSGVLYLCVQALQKYLPAYDGLFPAIARHVPEARFVFIEHGTMSVANRLFRERLERAFRAAGLDPAAHLVFLPWLDWRDYLALNGAGDVFLDSVEWSGGNTTLEALSRGVPPVTLPRGFMRGRHTAAMLSLMGLNELIARDLDDYVRIAVRLGQDSSWRRQMREAVVARRAHVFEDNGAVRALEDFYRQAHALSLAPGWGGASRH</sequence>
<evidence type="ECO:0000256" key="8">
    <source>
        <dbReference type="PROSITE-ProRule" id="PRU00339"/>
    </source>
</evidence>
<evidence type="ECO:0000313" key="11">
    <source>
        <dbReference type="EMBL" id="CCG07367.1"/>
    </source>
</evidence>
<feature type="repeat" description="TPR" evidence="8">
    <location>
        <begin position="131"/>
        <end position="164"/>
    </location>
</feature>
<dbReference type="SUPFAM" id="SSF53756">
    <property type="entry name" value="UDP-Glycosyltransferase/glycogen phosphorylase"/>
    <property type="match status" value="1"/>
</dbReference>
<dbReference type="InterPro" id="IPR011990">
    <property type="entry name" value="TPR-like_helical_dom_sf"/>
</dbReference>
<feature type="domain" description="O-GlcNAc transferase C-terminal" evidence="10">
    <location>
        <begin position="321"/>
        <end position="468"/>
    </location>
</feature>
<dbReference type="InterPro" id="IPR051939">
    <property type="entry name" value="Glycosyltr_41/O-GlcNAc_trsf"/>
</dbReference>
<dbReference type="Pfam" id="PF13844">
    <property type="entry name" value="Glyco_transf_41"/>
    <property type="match status" value="2"/>
</dbReference>
<dbReference type="EMBL" id="HE663493">
    <property type="protein sequence ID" value="CCG07367.1"/>
    <property type="molecule type" value="Genomic_DNA"/>
</dbReference>
<keyword evidence="5 11" id="KW-0808">Transferase</keyword>
<comment type="similarity">
    <text evidence="2">Belongs to the glycosyltransferase 41 family. O-GlcNAc transferase subfamily.</text>
</comment>
<feature type="region of interest" description="Disordered" evidence="9">
    <location>
        <begin position="24"/>
        <end position="46"/>
    </location>
</feature>
<dbReference type="PANTHER" id="PTHR44835">
    <property type="entry name" value="UDP-N-ACETYLGLUCOSAMINE--PEPTIDE N-ACETYLGLUCOSAMINYLTRANSFERASE SPINDLY-RELATED"/>
    <property type="match status" value="1"/>
</dbReference>
<evidence type="ECO:0000256" key="6">
    <source>
        <dbReference type="ARBA" id="ARBA00022737"/>
    </source>
</evidence>
<protein>
    <recommendedName>
        <fullName evidence="3">protein O-GlcNAc transferase</fullName>
        <ecNumber evidence="3">2.4.1.255</ecNumber>
    </recommendedName>
</protein>
<evidence type="ECO:0000256" key="9">
    <source>
        <dbReference type="SAM" id="MobiDB-lite"/>
    </source>
</evidence>
<keyword evidence="12" id="KW-1185">Reference proteome</keyword>
<evidence type="ECO:0000313" key="12">
    <source>
        <dbReference type="Proteomes" id="UP000033220"/>
    </source>
</evidence>
<organism evidence="11 12">
    <name type="scientific">Pararhodospirillum photometricum DSM 122</name>
    <dbReference type="NCBI Taxonomy" id="1150469"/>
    <lineage>
        <taxon>Bacteria</taxon>
        <taxon>Pseudomonadati</taxon>
        <taxon>Pseudomonadota</taxon>
        <taxon>Alphaproteobacteria</taxon>
        <taxon>Rhodospirillales</taxon>
        <taxon>Rhodospirillaceae</taxon>
        <taxon>Pararhodospirillum</taxon>
    </lineage>
</organism>
<keyword evidence="7 8" id="KW-0802">TPR repeat</keyword>
<feature type="compositionally biased region" description="Basic and acidic residues" evidence="9">
    <location>
        <begin position="33"/>
        <end position="46"/>
    </location>
</feature>
<dbReference type="Proteomes" id="UP000033220">
    <property type="component" value="Chromosome DSM 122"/>
</dbReference>
<dbReference type="InterPro" id="IPR029489">
    <property type="entry name" value="OGT/SEC/SPY_C"/>
</dbReference>
<evidence type="ECO:0000256" key="4">
    <source>
        <dbReference type="ARBA" id="ARBA00022676"/>
    </source>
</evidence>
<accession>H6SQQ2</accession>
<dbReference type="InterPro" id="IPR019734">
    <property type="entry name" value="TPR_rpt"/>
</dbReference>
<dbReference type="eggNOG" id="COG3914">
    <property type="taxonomic scope" value="Bacteria"/>
</dbReference>
<dbReference type="HOGENOM" id="CLU_001721_3_1_5"/>
<evidence type="ECO:0000259" key="10">
    <source>
        <dbReference type="Pfam" id="PF13844"/>
    </source>
</evidence>
<dbReference type="EC" id="2.4.1.255" evidence="3"/>
<dbReference type="KEGG" id="rpm:RSPPHO_00741"/>
<dbReference type="PROSITE" id="PS50005">
    <property type="entry name" value="TPR"/>
    <property type="match status" value="1"/>
</dbReference>
<dbReference type="GO" id="GO:0097363">
    <property type="term" value="F:protein O-acetylglucosaminyltransferase activity"/>
    <property type="evidence" value="ECO:0007669"/>
    <property type="project" value="UniProtKB-EC"/>
</dbReference>
<dbReference type="Pfam" id="PF14559">
    <property type="entry name" value="TPR_19"/>
    <property type="match status" value="1"/>
</dbReference>